<dbReference type="InterPro" id="IPR017853">
    <property type="entry name" value="GH"/>
</dbReference>
<feature type="region of interest" description="Disordered" evidence="1">
    <location>
        <begin position="929"/>
        <end position="1001"/>
    </location>
</feature>
<sequence length="1061" mass="109260">MRFQSLQPLPRRRSRRRPSLLAVLTALALALPLTVQAVVPQAQAAPSAVTLVGSLQSELGCAEDWDPACAATAMTDPDSDGLYTMTVLVPAGSWEIKVALDGGWAVSYGADGVQDGANIPLRLAADAELTLSWDVESHRLAVRSSALSGDYDPASDAALVADPAREGTDETFYFVLTDRFANGDPSNDSGGLVGGPEVTGLDPTDKGYYHGGDIAGIIENLDYIQSLGTTAIWLTPSFTNRPVQGTGDNASAGYHGYWITDFTSIDPHLGGNESLAALRDALHARGMRLYLDIITNHTADLIDYAEGQYSYVDTATVPYTDAAGQVVDISAAAGSADFPRLDPATSFPYTPVRTGDVVPDVLNDVSLYHNRGDSTWTGESVTMGDFVGLDDLMTEDPRVVAAFEDIYTAWMDFGVDGFRIDTVKHVNMEFWESWTATIDAHAAATNPDFFTFGEVYDADARKLSPYVRSTGMDATLDFAFQSAAVSFARGYSAQGLSGMFATDDYYTTPTTSAAGLPTFLGNHDMGRVGYLLAGGAVGPETLRRDALAHSLMFLTRGQPVVYYGDEQGFVGVGDGSDKNARQDVFATQVAEYAEQPLVDGTTAGSTDRYDTSSPLYQHISGLAALRAAHPALSTGSQIELYAEDGAGVYAFARVDRHEKVEHLVALNNADEERTVTLTTLTPGATYSSLYGDHAPVTADAQGEVTLTVPALGAVVLVADRTVAAGSPSVTLTGVEGAALSGASAEVAATTTPHRWAETSFSYRELGTQEWTALGTAEDTTPRVFADVSGLPAGTVLELRAVTTDAAGNRAADSALAVVGANLSGTAPDPDASVEVTVPGSHNAAMGCPGDWQPDCAAAALSLDPATGLYTGSFDLPAGTYEYKVAIGGSWEVNYGADGVADGPNITYTTAGGTVTFFYDPVTHLVWNDAGSAGPSAEPSATAAPSATAGATGTPTAAPSASAGPSAEPSATAGATGSPTGVPTAGATAAPSASADPGATGVPTAAATATVVVSVRPGSVSASSGPGATRGGLARTGPGTALLLVVAASLVAGGTIALRRRA</sequence>
<dbReference type="Pfam" id="PF02806">
    <property type="entry name" value="Alpha-amylase_C"/>
    <property type="match status" value="1"/>
</dbReference>
<keyword evidence="2" id="KW-0812">Transmembrane</keyword>
<reference evidence="5 6" key="1">
    <citation type="submission" date="2018-12" db="EMBL/GenBank/DDBJ databases">
        <authorList>
            <consortium name="Pathogen Informatics"/>
        </authorList>
    </citation>
    <scope>NUCLEOTIDE SEQUENCE [LARGE SCALE GENOMIC DNA]</scope>
    <source>
        <strain evidence="5 6">NCTC11636</strain>
    </source>
</reference>
<dbReference type="KEGG" id="ahw:NCTC11636_01545"/>
<dbReference type="Pfam" id="PF00128">
    <property type="entry name" value="Alpha-amylase"/>
    <property type="match status" value="1"/>
</dbReference>
<protein>
    <submittedName>
        <fullName evidence="5">Alpha-amylase</fullName>
        <ecNumber evidence="5">3.2.1.1</ecNumber>
    </submittedName>
</protein>
<evidence type="ECO:0000259" key="4">
    <source>
        <dbReference type="SMART" id="SM00642"/>
    </source>
</evidence>
<dbReference type="CDD" id="cd11339">
    <property type="entry name" value="AmyAc_bac_CMD_like_2"/>
    <property type="match status" value="1"/>
</dbReference>
<keyword evidence="2" id="KW-1133">Transmembrane helix</keyword>
<dbReference type="Proteomes" id="UP000266895">
    <property type="component" value="Chromosome"/>
</dbReference>
<gene>
    <name evidence="5" type="primary">amy</name>
    <name evidence="5" type="ORF">NCTC11636_01545</name>
</gene>
<dbReference type="GO" id="GO:0005975">
    <property type="term" value="P:carbohydrate metabolic process"/>
    <property type="evidence" value="ECO:0007669"/>
    <property type="project" value="InterPro"/>
</dbReference>
<dbReference type="CDD" id="cd12962">
    <property type="entry name" value="X25_BaPul_like"/>
    <property type="match status" value="2"/>
</dbReference>
<dbReference type="SMART" id="SM00642">
    <property type="entry name" value="Aamy"/>
    <property type="match status" value="1"/>
</dbReference>
<feature type="signal peptide" evidence="3">
    <location>
        <begin position="1"/>
        <end position="37"/>
    </location>
</feature>
<keyword evidence="6" id="KW-1185">Reference proteome</keyword>
<evidence type="ECO:0000313" key="5">
    <source>
        <dbReference type="EMBL" id="VEG28453.1"/>
    </source>
</evidence>
<dbReference type="SUPFAM" id="SSF51445">
    <property type="entry name" value="(Trans)glycosidases"/>
    <property type="match status" value="1"/>
</dbReference>
<dbReference type="InterPro" id="IPR054409">
    <property type="entry name" value="X25_BaPul-like"/>
</dbReference>
<accession>A0A448HHB1</accession>
<organism evidence="5 6">
    <name type="scientific">Actinomyces howellii</name>
    <dbReference type="NCBI Taxonomy" id="52771"/>
    <lineage>
        <taxon>Bacteria</taxon>
        <taxon>Bacillati</taxon>
        <taxon>Actinomycetota</taxon>
        <taxon>Actinomycetes</taxon>
        <taxon>Actinomycetales</taxon>
        <taxon>Actinomycetaceae</taxon>
        <taxon>Actinomyces</taxon>
    </lineage>
</organism>
<dbReference type="AlphaFoldDB" id="A0A448HHB1"/>
<dbReference type="EMBL" id="LR134350">
    <property type="protein sequence ID" value="VEG28453.1"/>
    <property type="molecule type" value="Genomic_DNA"/>
</dbReference>
<feature type="chain" id="PRO_5038794375" evidence="3">
    <location>
        <begin position="38"/>
        <end position="1061"/>
    </location>
</feature>
<keyword evidence="5" id="KW-0326">Glycosidase</keyword>
<dbReference type="InterPro" id="IPR006048">
    <property type="entry name" value="A-amylase/branching_C"/>
</dbReference>
<dbReference type="Gene3D" id="2.60.40.1180">
    <property type="entry name" value="Golgi alpha-mannosidase II"/>
    <property type="match status" value="1"/>
</dbReference>
<keyword evidence="3" id="KW-0732">Signal</keyword>
<dbReference type="RefSeq" id="WP_197719389.1">
    <property type="nucleotide sequence ID" value="NZ_LR134350.1"/>
</dbReference>
<dbReference type="GO" id="GO:0004556">
    <property type="term" value="F:alpha-amylase activity"/>
    <property type="evidence" value="ECO:0007669"/>
    <property type="project" value="UniProtKB-EC"/>
</dbReference>
<dbReference type="SUPFAM" id="SSF51011">
    <property type="entry name" value="Glycosyl hydrolase domain"/>
    <property type="match status" value="1"/>
</dbReference>
<dbReference type="Gene3D" id="3.20.20.80">
    <property type="entry name" value="Glycosidases"/>
    <property type="match status" value="1"/>
</dbReference>
<name>A0A448HHB1_9ACTO</name>
<proteinExistence type="predicted"/>
<evidence type="ECO:0000313" key="6">
    <source>
        <dbReference type="Proteomes" id="UP000266895"/>
    </source>
</evidence>
<dbReference type="PANTHER" id="PTHR10357:SF209">
    <property type="entry name" value="PERIPLASMIC ALPHA-AMYLASE"/>
    <property type="match status" value="1"/>
</dbReference>
<evidence type="ECO:0000256" key="3">
    <source>
        <dbReference type="SAM" id="SignalP"/>
    </source>
</evidence>
<dbReference type="InterPro" id="IPR013780">
    <property type="entry name" value="Glyco_hydro_b"/>
</dbReference>
<keyword evidence="5" id="KW-0378">Hydrolase</keyword>
<evidence type="ECO:0000256" key="2">
    <source>
        <dbReference type="SAM" id="Phobius"/>
    </source>
</evidence>
<dbReference type="EC" id="3.2.1.1" evidence="5"/>
<dbReference type="Gene3D" id="2.60.40.10">
    <property type="entry name" value="Immunoglobulins"/>
    <property type="match status" value="2"/>
</dbReference>
<dbReference type="PANTHER" id="PTHR10357">
    <property type="entry name" value="ALPHA-AMYLASE FAMILY MEMBER"/>
    <property type="match status" value="1"/>
</dbReference>
<evidence type="ECO:0000256" key="1">
    <source>
        <dbReference type="SAM" id="MobiDB-lite"/>
    </source>
</evidence>
<dbReference type="InterPro" id="IPR013783">
    <property type="entry name" value="Ig-like_fold"/>
</dbReference>
<dbReference type="Pfam" id="PF22058">
    <property type="entry name" value="X25_BaPul_like"/>
    <property type="match status" value="2"/>
</dbReference>
<keyword evidence="2" id="KW-0472">Membrane</keyword>
<feature type="transmembrane region" description="Helical" evidence="2">
    <location>
        <begin position="1038"/>
        <end position="1057"/>
    </location>
</feature>
<feature type="domain" description="Glycosyl hydrolase family 13 catalytic" evidence="4">
    <location>
        <begin position="174"/>
        <end position="626"/>
    </location>
</feature>
<dbReference type="InterPro" id="IPR006047">
    <property type="entry name" value="GH13_cat_dom"/>
</dbReference>